<organism evidence="2 3">
    <name type="scientific">Myodes glareolus</name>
    <name type="common">Bank vole</name>
    <name type="synonym">Clethrionomys glareolus</name>
    <dbReference type="NCBI Taxonomy" id="447135"/>
    <lineage>
        <taxon>Eukaryota</taxon>
        <taxon>Metazoa</taxon>
        <taxon>Chordata</taxon>
        <taxon>Craniata</taxon>
        <taxon>Vertebrata</taxon>
        <taxon>Euteleostomi</taxon>
        <taxon>Mammalia</taxon>
        <taxon>Eutheria</taxon>
        <taxon>Euarchontoglires</taxon>
        <taxon>Glires</taxon>
        <taxon>Rodentia</taxon>
        <taxon>Myomorpha</taxon>
        <taxon>Muroidea</taxon>
        <taxon>Cricetidae</taxon>
        <taxon>Arvicolinae</taxon>
        <taxon>Myodes</taxon>
    </lineage>
</organism>
<evidence type="ECO:0000313" key="2">
    <source>
        <dbReference type="EMBL" id="KAK7804659.1"/>
    </source>
</evidence>
<accession>A0AAW0HRD9</accession>
<protein>
    <submittedName>
        <fullName evidence="2">Uncharacterized protein</fullName>
    </submittedName>
</protein>
<dbReference type="Proteomes" id="UP001488838">
    <property type="component" value="Unassembled WGS sequence"/>
</dbReference>
<gene>
    <name evidence="2" type="ORF">U0070_016172</name>
</gene>
<sequence>MDAVALMGGITDRVGECFKIILDLISECPIKGHAQPYDPNFYDDTYAYGGFIMRFDDRPGCPVRFPIWGRGYWQNTSWSGGCPMSPSERDYDGMSPHRRFPPPPPGPGGLSGNRARNLPPPPPQLGSVLMKLGTVQLTHEAHQNSKWLVNHKLVLDIMIPRQEAVANRALTKTDEPLKEFEDQIITITRTQYQIQNTQCLL</sequence>
<feature type="region of interest" description="Disordered" evidence="1">
    <location>
        <begin position="84"/>
        <end position="123"/>
    </location>
</feature>
<reference evidence="2 3" key="1">
    <citation type="journal article" date="2023" name="bioRxiv">
        <title>Conserved and derived expression patterns and positive selection on dental genes reveal complex evolutionary context of ever-growing rodent molars.</title>
        <authorList>
            <person name="Calamari Z.T."/>
            <person name="Song A."/>
            <person name="Cohen E."/>
            <person name="Akter M."/>
            <person name="Roy R.D."/>
            <person name="Hallikas O."/>
            <person name="Christensen M.M."/>
            <person name="Li P."/>
            <person name="Marangoni P."/>
            <person name="Jernvall J."/>
            <person name="Klein O.D."/>
        </authorList>
    </citation>
    <scope>NUCLEOTIDE SEQUENCE [LARGE SCALE GENOMIC DNA]</scope>
    <source>
        <strain evidence="2">V071</strain>
    </source>
</reference>
<evidence type="ECO:0000313" key="3">
    <source>
        <dbReference type="Proteomes" id="UP001488838"/>
    </source>
</evidence>
<dbReference type="EMBL" id="JBBHLL010000368">
    <property type="protein sequence ID" value="KAK7804659.1"/>
    <property type="molecule type" value="Genomic_DNA"/>
</dbReference>
<name>A0AAW0HRD9_MYOGA</name>
<evidence type="ECO:0000256" key="1">
    <source>
        <dbReference type="SAM" id="MobiDB-lite"/>
    </source>
</evidence>
<comment type="caution">
    <text evidence="2">The sequence shown here is derived from an EMBL/GenBank/DDBJ whole genome shotgun (WGS) entry which is preliminary data.</text>
</comment>
<dbReference type="AlphaFoldDB" id="A0AAW0HRD9"/>
<keyword evidence="3" id="KW-1185">Reference proteome</keyword>
<proteinExistence type="predicted"/>